<dbReference type="SUPFAM" id="SSF53067">
    <property type="entry name" value="Actin-like ATPase domain"/>
    <property type="match status" value="1"/>
</dbReference>
<sequence length="363" mass="38947">MVFSFSTTRSAIGVDIGSRYVKAAQLSYGRDGVAKLSAGLVLERESPAEVFSADEACRLMTVLDRRGFVGRELVATVPSESLMTSLLTLPPRGSGAPLTEIATAEMARTHRVDADALEVAYWDLPSGAKPDVTPVMAAACRHEHAEALLDALEWPGFEVLALDAEGWALCRAARTWMTAEQPLAAAIDIGWRGVNFVLLHGASVVYERTLGGTGMHALSEMIHREQALEQPVIDYLLGQVGLSRDSDTVDPDDLRLAERLRGPLEQHVDALVQELRLSVSYATHQYPNATLDRLLLSGGGAMVRGLAEQLGQALEMEAVVMTPSAICQPTVRGLNESAEASLSVALGLAMYPRQADGQSEEAA</sequence>
<proteinExistence type="predicted"/>
<evidence type="ECO:0000313" key="1">
    <source>
        <dbReference type="EMBL" id="MFA9476849.1"/>
    </source>
</evidence>
<accession>A0ABV4U1Y9</accession>
<dbReference type="EMBL" id="JBGUBD010000001">
    <property type="protein sequence ID" value="MFA9476849.1"/>
    <property type="molecule type" value="Genomic_DNA"/>
</dbReference>
<reference evidence="1 2" key="1">
    <citation type="submission" date="2024-08" db="EMBL/GenBank/DDBJ databases">
        <title>Whole-genome sequencing of halo(alkali)philic microorganisms from hypersaline lakes.</title>
        <authorList>
            <person name="Sorokin D.Y."/>
            <person name="Merkel A.Y."/>
            <person name="Messina E."/>
            <person name="Yakimov M."/>
        </authorList>
    </citation>
    <scope>NUCLEOTIDE SEQUENCE [LARGE SCALE GENOMIC DNA]</scope>
    <source>
        <strain evidence="1 2">AB-hyl4</strain>
    </source>
</reference>
<gene>
    <name evidence="1" type="primary">pilM</name>
    <name evidence="1" type="ORF">ACERK3_00950</name>
</gene>
<dbReference type="InterPro" id="IPR005883">
    <property type="entry name" value="PilM"/>
</dbReference>
<protein>
    <submittedName>
        <fullName evidence="1">Pilus assembly protein PilM</fullName>
    </submittedName>
</protein>
<keyword evidence="2" id="KW-1185">Reference proteome</keyword>
<dbReference type="Gene3D" id="3.30.420.40">
    <property type="match status" value="2"/>
</dbReference>
<evidence type="ECO:0000313" key="2">
    <source>
        <dbReference type="Proteomes" id="UP001575105"/>
    </source>
</evidence>
<dbReference type="InterPro" id="IPR050696">
    <property type="entry name" value="FtsA/MreB"/>
</dbReference>
<organism evidence="1 2">
    <name type="scientific">Natronomicrosphaera hydrolytica</name>
    <dbReference type="NCBI Taxonomy" id="3242702"/>
    <lineage>
        <taxon>Bacteria</taxon>
        <taxon>Pseudomonadati</taxon>
        <taxon>Planctomycetota</taxon>
        <taxon>Phycisphaerae</taxon>
        <taxon>Phycisphaerales</taxon>
        <taxon>Phycisphaeraceae</taxon>
        <taxon>Natronomicrosphaera</taxon>
    </lineage>
</organism>
<dbReference type="InterPro" id="IPR043129">
    <property type="entry name" value="ATPase_NBD"/>
</dbReference>
<dbReference type="Gene3D" id="3.30.1490.300">
    <property type="match status" value="1"/>
</dbReference>
<comment type="caution">
    <text evidence="1">The sequence shown here is derived from an EMBL/GenBank/DDBJ whole genome shotgun (WGS) entry which is preliminary data.</text>
</comment>
<name>A0ABV4U1Y9_9BACT</name>
<dbReference type="Pfam" id="PF11104">
    <property type="entry name" value="PilM_2"/>
    <property type="match status" value="2"/>
</dbReference>
<dbReference type="RefSeq" id="WP_425343774.1">
    <property type="nucleotide sequence ID" value="NZ_JBGUBD010000001.1"/>
</dbReference>
<dbReference type="PANTHER" id="PTHR32432">
    <property type="entry name" value="CELL DIVISION PROTEIN FTSA-RELATED"/>
    <property type="match status" value="1"/>
</dbReference>
<dbReference type="Proteomes" id="UP001575105">
    <property type="component" value="Unassembled WGS sequence"/>
</dbReference>
<dbReference type="PANTHER" id="PTHR32432:SF3">
    <property type="entry name" value="ETHANOLAMINE UTILIZATION PROTEIN EUTJ"/>
    <property type="match status" value="1"/>
</dbReference>